<name>A0A1H9RS32_BUTFI</name>
<protein>
    <submittedName>
        <fullName evidence="3">PEGA domain-containing protein</fullName>
    </submittedName>
</protein>
<feature type="compositionally biased region" description="Polar residues" evidence="1">
    <location>
        <begin position="715"/>
        <end position="727"/>
    </location>
</feature>
<dbReference type="EMBL" id="FOGJ01000010">
    <property type="protein sequence ID" value="SER75516.1"/>
    <property type="molecule type" value="Genomic_DNA"/>
</dbReference>
<evidence type="ECO:0000259" key="2">
    <source>
        <dbReference type="Pfam" id="PF08308"/>
    </source>
</evidence>
<feature type="compositionally biased region" description="Low complexity" evidence="1">
    <location>
        <begin position="755"/>
        <end position="770"/>
    </location>
</feature>
<accession>A0A1H9RS32</accession>
<feature type="region of interest" description="Disordered" evidence="1">
    <location>
        <begin position="645"/>
        <end position="796"/>
    </location>
</feature>
<dbReference type="AlphaFoldDB" id="A0A1H9RS32"/>
<gene>
    <name evidence="3" type="ORF">SAMN04487884_11089</name>
</gene>
<feature type="compositionally biased region" description="Low complexity" evidence="1">
    <location>
        <begin position="777"/>
        <end position="796"/>
    </location>
</feature>
<feature type="compositionally biased region" description="Low complexity" evidence="1">
    <location>
        <begin position="373"/>
        <end position="389"/>
    </location>
</feature>
<feature type="compositionally biased region" description="Low complexity" evidence="1">
    <location>
        <begin position="653"/>
        <end position="683"/>
    </location>
</feature>
<feature type="domain" description="PEGA" evidence="2">
    <location>
        <begin position="510"/>
        <end position="562"/>
    </location>
</feature>
<sequence length="796" mass="85623">MRRYVRSLFVTIIAFVVALTFFPDISYAQTVNTVSLVGKYDSSDTAIIKSIDTDNNTITFRNHDTGRDYTLSYDNTTLIYSEYGRALSAQLLEVGEIANVTFLSGSRHLNSLDINGDAFTIDKSYGYDLQAGTETAQIGSSYYHITDKTLILIDGRSGRIADVLPGDNIKVTGIDTEIYCVEVKQGHGYVSLSSNMVGDADISGSYLEIGDKNIYRVTDGMLVSVPEGTYKLFLTGNGVDYETTITVDRDKETIVDTSQIEIEYNFGLVTFKIIPQEARLYIDGEEVNPSWPIELAYGTHKIDATAEGYLPCSEYLHVGSSKAEVEITLPVDEDYEKEDEKEDESTTATSISNTSTSQTTTENKSKESDKSSDNASSKSKAKTVNTAKASTTATTVKDGTLISGYYIRITAPSDVEVYLDPDKNKKGDDGKYIGISPCSFTKITGDHVIRLKKDGYLTKDYTISIDSEKKDKEYAFEALKKDPAASASTASTEEPDGTLIEGYGVYVDAPVGANLYVDGEEVGEVPCSFDKVKGSHTITFTRDGYATKSYSIYVDGNKKDKLYEFPELERYVDIYALAGTEVFVDNEPMGVIEGDEAIRFAKLPDAHSQGPSTIRLELEGYKTLEEELSVSTYDGVDSHYYADRQEKEESADPDSGSSKSSDSASSASTEASSDEGSSAATTDASDKVSTDGSDEGSLSSSGDQNGQDQNHGDNVENTDPNADQNGGNDSGDSEQGTGQGNDGEGQGDEGGGSGQSEEQGGSSVETGQGESQEESDNATTSSSTAPSSSNTGGTTE</sequence>
<dbReference type="eggNOG" id="COG1470">
    <property type="taxonomic scope" value="Bacteria"/>
</dbReference>
<feature type="region of interest" description="Disordered" evidence="1">
    <location>
        <begin position="327"/>
        <end position="389"/>
    </location>
</feature>
<feature type="domain" description="PEGA" evidence="2">
    <location>
        <begin position="429"/>
        <end position="469"/>
    </location>
</feature>
<reference evidence="3 4" key="1">
    <citation type="submission" date="2016-10" db="EMBL/GenBank/DDBJ databases">
        <authorList>
            <person name="de Groot N.N."/>
        </authorList>
    </citation>
    <scope>NUCLEOTIDE SEQUENCE [LARGE SCALE GENOMIC DNA]</scope>
    <source>
        <strain evidence="3 4">AR40</strain>
    </source>
</reference>
<dbReference type="Pfam" id="PF08308">
    <property type="entry name" value="PEGA"/>
    <property type="match status" value="2"/>
</dbReference>
<dbReference type="InterPro" id="IPR013229">
    <property type="entry name" value="PEGA"/>
</dbReference>
<dbReference type="RefSeq" id="WP_074755879.1">
    <property type="nucleotide sequence ID" value="NZ_FOGJ01000010.1"/>
</dbReference>
<organism evidence="3 4">
    <name type="scientific">Butyrivibrio fibrisolvens</name>
    <dbReference type="NCBI Taxonomy" id="831"/>
    <lineage>
        <taxon>Bacteria</taxon>
        <taxon>Bacillati</taxon>
        <taxon>Bacillota</taxon>
        <taxon>Clostridia</taxon>
        <taxon>Lachnospirales</taxon>
        <taxon>Lachnospiraceae</taxon>
        <taxon>Butyrivibrio</taxon>
    </lineage>
</organism>
<evidence type="ECO:0000256" key="1">
    <source>
        <dbReference type="SAM" id="MobiDB-lite"/>
    </source>
</evidence>
<feature type="compositionally biased region" description="Low complexity" evidence="1">
    <location>
        <begin position="346"/>
        <end position="362"/>
    </location>
</feature>
<feature type="compositionally biased region" description="Basic and acidic residues" evidence="1">
    <location>
        <begin position="363"/>
        <end position="372"/>
    </location>
</feature>
<feature type="compositionally biased region" description="Acidic residues" evidence="1">
    <location>
        <begin position="331"/>
        <end position="345"/>
    </location>
</feature>
<feature type="compositionally biased region" description="Gly residues" evidence="1">
    <location>
        <begin position="737"/>
        <end position="754"/>
    </location>
</feature>
<evidence type="ECO:0000313" key="4">
    <source>
        <dbReference type="Proteomes" id="UP000182584"/>
    </source>
</evidence>
<evidence type="ECO:0000313" key="3">
    <source>
        <dbReference type="EMBL" id="SER75516.1"/>
    </source>
</evidence>
<proteinExistence type="predicted"/>
<dbReference type="Proteomes" id="UP000182584">
    <property type="component" value="Unassembled WGS sequence"/>
</dbReference>